<evidence type="ECO:0000313" key="2">
    <source>
        <dbReference type="EMBL" id="GGX73282.1"/>
    </source>
</evidence>
<reference evidence="2" key="2">
    <citation type="submission" date="2020-09" db="EMBL/GenBank/DDBJ databases">
        <authorList>
            <person name="Sun Q."/>
            <person name="Ohkuma M."/>
        </authorList>
    </citation>
    <scope>NUCLEOTIDE SEQUENCE</scope>
    <source>
        <strain evidence="2">JCM 4790</strain>
    </source>
</reference>
<proteinExistence type="predicted"/>
<organism evidence="2 3">
    <name type="scientific">Streptomyces minutiscleroticus</name>
    <dbReference type="NCBI Taxonomy" id="68238"/>
    <lineage>
        <taxon>Bacteria</taxon>
        <taxon>Bacillati</taxon>
        <taxon>Actinomycetota</taxon>
        <taxon>Actinomycetes</taxon>
        <taxon>Kitasatosporales</taxon>
        <taxon>Streptomycetaceae</taxon>
        <taxon>Streptomyces</taxon>
    </lineage>
</organism>
<comment type="caution">
    <text evidence="2">The sequence shown here is derived from an EMBL/GenBank/DDBJ whole genome shotgun (WGS) entry which is preliminary data.</text>
</comment>
<accession>A0A918NJT4</accession>
<dbReference type="Proteomes" id="UP000619244">
    <property type="component" value="Unassembled WGS sequence"/>
</dbReference>
<reference evidence="2" key="1">
    <citation type="journal article" date="2014" name="Int. J. Syst. Evol. Microbiol.">
        <title>Complete genome sequence of Corynebacterium casei LMG S-19264T (=DSM 44701T), isolated from a smear-ripened cheese.</title>
        <authorList>
            <consortium name="US DOE Joint Genome Institute (JGI-PGF)"/>
            <person name="Walter F."/>
            <person name="Albersmeier A."/>
            <person name="Kalinowski J."/>
            <person name="Ruckert C."/>
        </authorList>
    </citation>
    <scope>NUCLEOTIDE SEQUENCE</scope>
    <source>
        <strain evidence="2">JCM 4790</strain>
    </source>
</reference>
<name>A0A918NJT4_9ACTN</name>
<dbReference type="RefSeq" id="WP_190190684.1">
    <property type="nucleotide sequence ID" value="NZ_BMVU01000011.1"/>
</dbReference>
<evidence type="ECO:0000256" key="1">
    <source>
        <dbReference type="SAM" id="MobiDB-lite"/>
    </source>
</evidence>
<keyword evidence="3" id="KW-1185">Reference proteome</keyword>
<dbReference type="AlphaFoldDB" id="A0A918NJT4"/>
<gene>
    <name evidence="2" type="ORF">GCM10010358_29740</name>
</gene>
<evidence type="ECO:0000313" key="3">
    <source>
        <dbReference type="Proteomes" id="UP000619244"/>
    </source>
</evidence>
<feature type="compositionally biased region" description="Basic and acidic residues" evidence="1">
    <location>
        <begin position="1"/>
        <end position="10"/>
    </location>
</feature>
<dbReference type="EMBL" id="BMVU01000011">
    <property type="protein sequence ID" value="GGX73282.1"/>
    <property type="molecule type" value="Genomic_DNA"/>
</dbReference>
<feature type="region of interest" description="Disordered" evidence="1">
    <location>
        <begin position="1"/>
        <end position="58"/>
    </location>
</feature>
<sequence>MATDVGRETVTRSPATGWEQVRRRGESTVRTCVPAIADGSSEERSAGDPDWNVVRGED</sequence>
<protein>
    <submittedName>
        <fullName evidence="2">Uncharacterized protein</fullName>
    </submittedName>
</protein>